<accession>A0A645JQE3</accession>
<dbReference type="AlphaFoldDB" id="A0A645JQE3"/>
<organism evidence="1">
    <name type="scientific">bioreactor metagenome</name>
    <dbReference type="NCBI Taxonomy" id="1076179"/>
    <lineage>
        <taxon>unclassified sequences</taxon>
        <taxon>metagenomes</taxon>
        <taxon>ecological metagenomes</taxon>
    </lineage>
</organism>
<name>A0A645JQE3_9ZZZZ</name>
<protein>
    <submittedName>
        <fullName evidence="1">Uncharacterized protein</fullName>
    </submittedName>
</protein>
<sequence>MAVKTVLIQENAAWADDVSSDEPPESCSDFILEEKDVREFFKVARKATHTEHNHDLLMSRCYARGLVILLDGSEGFWRIDRARRGKIVFPDKSVLFFFCAECRSEAYGEACDIDCIHAD</sequence>
<evidence type="ECO:0000313" key="1">
    <source>
        <dbReference type="EMBL" id="MPN62474.1"/>
    </source>
</evidence>
<reference evidence="1" key="1">
    <citation type="submission" date="2019-08" db="EMBL/GenBank/DDBJ databases">
        <authorList>
            <person name="Kucharzyk K."/>
            <person name="Murdoch R.W."/>
            <person name="Higgins S."/>
            <person name="Loffler F."/>
        </authorList>
    </citation>
    <scope>NUCLEOTIDE SEQUENCE</scope>
</reference>
<comment type="caution">
    <text evidence="1">The sequence shown here is derived from an EMBL/GenBank/DDBJ whole genome shotgun (WGS) entry which is preliminary data.</text>
</comment>
<gene>
    <name evidence="1" type="ORF">SDC9_210223</name>
</gene>
<dbReference type="EMBL" id="VSSQ01140539">
    <property type="protein sequence ID" value="MPN62474.1"/>
    <property type="molecule type" value="Genomic_DNA"/>
</dbReference>
<proteinExistence type="predicted"/>